<sequence>MKISTPRRKVKAKESQGSTEKGCMGGGYYAQLEPFRKCERGSQIVTVLILGIDATSADTFLVEITGRRHTDEVYLNMAAKHGRLCEKEHRDLDTPQTPYNVLLVSTADGAGLACPSRALNAGAGLACPSRALNAGD</sequence>
<feature type="compositionally biased region" description="Basic residues" evidence="1">
    <location>
        <begin position="1"/>
        <end position="11"/>
    </location>
</feature>
<proteinExistence type="predicted"/>
<feature type="region of interest" description="Disordered" evidence="1">
    <location>
        <begin position="1"/>
        <end position="21"/>
    </location>
</feature>
<dbReference type="Proteomes" id="UP000186601">
    <property type="component" value="Unassembled WGS sequence"/>
</dbReference>
<dbReference type="EMBL" id="MLYV02000397">
    <property type="protein sequence ID" value="PSS02372.1"/>
    <property type="molecule type" value="Genomic_DNA"/>
</dbReference>
<protein>
    <submittedName>
        <fullName evidence="2">Uncharacterized protein</fullName>
    </submittedName>
</protein>
<name>A0A2R6Q5H8_9APHY</name>
<evidence type="ECO:0000313" key="2">
    <source>
        <dbReference type="EMBL" id="PSS02372.1"/>
    </source>
</evidence>
<gene>
    <name evidence="2" type="ORF">PHLCEN_2v4029</name>
</gene>
<keyword evidence="3" id="KW-1185">Reference proteome</keyword>
<evidence type="ECO:0000256" key="1">
    <source>
        <dbReference type="SAM" id="MobiDB-lite"/>
    </source>
</evidence>
<accession>A0A2R6Q5H8</accession>
<reference evidence="2 3" key="1">
    <citation type="submission" date="2018-02" db="EMBL/GenBank/DDBJ databases">
        <title>Genome sequence of the basidiomycete white-rot fungus Phlebia centrifuga.</title>
        <authorList>
            <person name="Granchi Z."/>
            <person name="Peng M."/>
            <person name="de Vries R.P."/>
            <person name="Hilden K."/>
            <person name="Makela M.R."/>
            <person name="Grigoriev I."/>
            <person name="Riley R."/>
        </authorList>
    </citation>
    <scope>NUCLEOTIDE SEQUENCE [LARGE SCALE GENOMIC DNA]</scope>
    <source>
        <strain evidence="2 3">FBCC195</strain>
    </source>
</reference>
<evidence type="ECO:0000313" key="3">
    <source>
        <dbReference type="Proteomes" id="UP000186601"/>
    </source>
</evidence>
<comment type="caution">
    <text evidence="2">The sequence shown here is derived from an EMBL/GenBank/DDBJ whole genome shotgun (WGS) entry which is preliminary data.</text>
</comment>
<organism evidence="2 3">
    <name type="scientific">Hermanssonia centrifuga</name>
    <dbReference type="NCBI Taxonomy" id="98765"/>
    <lineage>
        <taxon>Eukaryota</taxon>
        <taxon>Fungi</taxon>
        <taxon>Dikarya</taxon>
        <taxon>Basidiomycota</taxon>
        <taxon>Agaricomycotina</taxon>
        <taxon>Agaricomycetes</taxon>
        <taxon>Polyporales</taxon>
        <taxon>Meruliaceae</taxon>
        <taxon>Hermanssonia</taxon>
    </lineage>
</organism>
<dbReference type="AlphaFoldDB" id="A0A2R6Q5H8"/>